<feature type="domain" description="Penicillin-binding protein dimerisation" evidence="16">
    <location>
        <begin position="61"/>
        <end position="225"/>
    </location>
</feature>
<dbReference type="AlphaFoldDB" id="A0A4R1K9F7"/>
<dbReference type="OrthoDB" id="9789078at2"/>
<evidence type="ECO:0000256" key="5">
    <source>
        <dbReference type="ARBA" id="ARBA00022645"/>
    </source>
</evidence>
<dbReference type="Pfam" id="PF03717">
    <property type="entry name" value="PBP_dimer"/>
    <property type="match status" value="1"/>
</dbReference>
<dbReference type="GO" id="GO:0005886">
    <property type="term" value="C:plasma membrane"/>
    <property type="evidence" value="ECO:0007669"/>
    <property type="project" value="UniProtKB-SubCell"/>
</dbReference>
<evidence type="ECO:0000256" key="8">
    <source>
        <dbReference type="ARBA" id="ARBA00022801"/>
    </source>
</evidence>
<reference evidence="17 18" key="1">
    <citation type="submission" date="2019-03" db="EMBL/GenBank/DDBJ databases">
        <title>Genomic Encyclopedia of Type Strains, Phase IV (KMG-IV): sequencing the most valuable type-strain genomes for metagenomic binning, comparative biology and taxonomic classification.</title>
        <authorList>
            <person name="Goeker M."/>
        </authorList>
    </citation>
    <scope>NUCLEOTIDE SEQUENCE [LARGE SCALE GENOMIC DNA]</scope>
    <source>
        <strain evidence="17 18">DSM 24984</strain>
    </source>
</reference>
<comment type="subcellular location">
    <subcellularLocation>
        <location evidence="2">Cell membrane</location>
    </subcellularLocation>
    <subcellularLocation>
        <location evidence="1">Membrane</location>
        <topology evidence="1">Single-pass membrane protein</topology>
    </subcellularLocation>
</comment>
<evidence type="ECO:0000256" key="4">
    <source>
        <dbReference type="ARBA" id="ARBA00022519"/>
    </source>
</evidence>
<dbReference type="GO" id="GO:0071972">
    <property type="term" value="F:peptidoglycan L,D-transpeptidase activity"/>
    <property type="evidence" value="ECO:0007669"/>
    <property type="project" value="TreeGrafter"/>
</dbReference>
<dbReference type="GO" id="GO:0009252">
    <property type="term" value="P:peptidoglycan biosynthetic process"/>
    <property type="evidence" value="ECO:0007669"/>
    <property type="project" value="UniProtKB-KW"/>
</dbReference>
<evidence type="ECO:0000256" key="13">
    <source>
        <dbReference type="ARBA" id="ARBA00023316"/>
    </source>
</evidence>
<evidence type="ECO:0000256" key="11">
    <source>
        <dbReference type="ARBA" id="ARBA00022989"/>
    </source>
</evidence>
<dbReference type="InterPro" id="IPR005311">
    <property type="entry name" value="PBP_dimer"/>
</dbReference>
<dbReference type="InterPro" id="IPR001460">
    <property type="entry name" value="PCN-bd_Tpept"/>
</dbReference>
<name>A0A4R1K9F7_9BACT</name>
<evidence type="ECO:0000313" key="17">
    <source>
        <dbReference type="EMBL" id="TCK60657.1"/>
    </source>
</evidence>
<organism evidence="17 18">
    <name type="scientific">Seleniivibrio woodruffii</name>
    <dbReference type="NCBI Taxonomy" id="1078050"/>
    <lineage>
        <taxon>Bacteria</taxon>
        <taxon>Pseudomonadati</taxon>
        <taxon>Deferribacterota</taxon>
        <taxon>Deferribacteres</taxon>
        <taxon>Deferribacterales</taxon>
        <taxon>Geovibrionaceae</taxon>
        <taxon>Seleniivibrio</taxon>
    </lineage>
</organism>
<dbReference type="GO" id="GO:0008658">
    <property type="term" value="F:penicillin binding"/>
    <property type="evidence" value="ECO:0007669"/>
    <property type="project" value="InterPro"/>
</dbReference>
<keyword evidence="8" id="KW-0378">Hydrolase</keyword>
<keyword evidence="18" id="KW-1185">Reference proteome</keyword>
<protein>
    <submittedName>
        <fullName evidence="17">Penicillin-binding protein 2</fullName>
    </submittedName>
</protein>
<sequence>MLLRTLKDEILEYFKKRAMFGYVFLGLFFAFLALRLFYMQVVSYEKFKQLSENNRIRIVRTKADRGFIKDIKGRLLVKNSPSYELKIVKEDVQDLNAILDKLEKVLPIDKKYAIKQVEKSYLYEPAVILRGLSFNQVAEILEHSDDYAGVEIGLEAVRSYMDSDAFSHVLGYMSEVNEQELQGSDYYRSGDMIGKTGVEKVYEKQLRGVDGAKQVEVDSYGRPVEILSEKQSIPGENITLTIDYEIQTFLHRLMDGKKGAVVVMDVNNFDVLSLYSAPTFNLMSFTPFATSQERLSIIKDPTKPLLNRAIEGRYPPGSVYKILMAVMGLMEKKINPDSRFTCTGEMQYGNFKYKCWKKDGHGTINLVQAIEESCDVYFYNLGLILGIDTIYDYSNKLSLGHKTGIALPNEKAGFFPSRQWKRDVRKEGWYPGETIITSIGQGYIATTPIQIAVMLGGIFNGGNIYTPNLVRYLENPATGHTRVPEHDPVQKVHIDKWAAGVAMKGMVKVVDGDRATGYRAKVPGVTIGGKTGTAQVVSLKRTEDMNEDDIPEHYRDHSWFAAVFPADNPKYVAVAMIEHGGAGSKGAAPIVGALVNKMADLGYVKRETGQETH</sequence>
<keyword evidence="4" id="KW-0997">Cell inner membrane</keyword>
<evidence type="ECO:0000256" key="1">
    <source>
        <dbReference type="ARBA" id="ARBA00004167"/>
    </source>
</evidence>
<dbReference type="InterPro" id="IPR036138">
    <property type="entry name" value="PBP_dimer_sf"/>
</dbReference>
<dbReference type="GO" id="GO:0008360">
    <property type="term" value="P:regulation of cell shape"/>
    <property type="evidence" value="ECO:0007669"/>
    <property type="project" value="UniProtKB-KW"/>
</dbReference>
<evidence type="ECO:0000259" key="15">
    <source>
        <dbReference type="Pfam" id="PF00905"/>
    </source>
</evidence>
<feature type="transmembrane region" description="Helical" evidence="14">
    <location>
        <begin position="20"/>
        <end position="38"/>
    </location>
</feature>
<evidence type="ECO:0000256" key="14">
    <source>
        <dbReference type="SAM" id="Phobius"/>
    </source>
</evidence>
<dbReference type="PANTHER" id="PTHR30627">
    <property type="entry name" value="PEPTIDOGLYCAN D,D-TRANSPEPTIDASE"/>
    <property type="match status" value="1"/>
</dbReference>
<gene>
    <name evidence="17" type="ORF">C8D98_1536</name>
</gene>
<comment type="caution">
    <text evidence="17">The sequence shown here is derived from an EMBL/GenBank/DDBJ whole genome shotgun (WGS) entry which is preliminary data.</text>
</comment>
<dbReference type="EMBL" id="SMGG01000004">
    <property type="protein sequence ID" value="TCK60657.1"/>
    <property type="molecule type" value="Genomic_DNA"/>
</dbReference>
<keyword evidence="3" id="KW-1003">Cell membrane</keyword>
<evidence type="ECO:0000259" key="16">
    <source>
        <dbReference type="Pfam" id="PF03717"/>
    </source>
</evidence>
<keyword evidence="6" id="KW-0645">Protease</keyword>
<dbReference type="PANTHER" id="PTHR30627:SF2">
    <property type="entry name" value="PEPTIDOGLYCAN D,D-TRANSPEPTIDASE MRDA"/>
    <property type="match status" value="1"/>
</dbReference>
<dbReference type="GO" id="GO:0006508">
    <property type="term" value="P:proteolysis"/>
    <property type="evidence" value="ECO:0007669"/>
    <property type="project" value="UniProtKB-KW"/>
</dbReference>
<evidence type="ECO:0000256" key="9">
    <source>
        <dbReference type="ARBA" id="ARBA00022960"/>
    </source>
</evidence>
<keyword evidence="5" id="KW-0121">Carboxypeptidase</keyword>
<evidence type="ECO:0000256" key="3">
    <source>
        <dbReference type="ARBA" id="ARBA00022475"/>
    </source>
</evidence>
<keyword evidence="7 14" id="KW-0812">Transmembrane</keyword>
<dbReference type="Gene3D" id="3.40.710.10">
    <property type="entry name" value="DD-peptidase/beta-lactamase superfamily"/>
    <property type="match status" value="1"/>
</dbReference>
<keyword evidence="10" id="KW-0573">Peptidoglycan synthesis</keyword>
<dbReference type="RefSeq" id="WP_132873528.1">
    <property type="nucleotide sequence ID" value="NZ_SMGG01000004.1"/>
</dbReference>
<evidence type="ECO:0000256" key="10">
    <source>
        <dbReference type="ARBA" id="ARBA00022984"/>
    </source>
</evidence>
<keyword evidence="12 14" id="KW-0472">Membrane</keyword>
<evidence type="ECO:0000256" key="7">
    <source>
        <dbReference type="ARBA" id="ARBA00022692"/>
    </source>
</evidence>
<dbReference type="Proteomes" id="UP000294614">
    <property type="component" value="Unassembled WGS sequence"/>
</dbReference>
<evidence type="ECO:0000313" key="18">
    <source>
        <dbReference type="Proteomes" id="UP000294614"/>
    </source>
</evidence>
<dbReference type="GO" id="GO:0009002">
    <property type="term" value="F:serine-type D-Ala-D-Ala carboxypeptidase activity"/>
    <property type="evidence" value="ECO:0007669"/>
    <property type="project" value="InterPro"/>
</dbReference>
<accession>A0A4R1K9F7</accession>
<feature type="domain" description="Penicillin-binding protein transpeptidase" evidence="15">
    <location>
        <begin position="259"/>
        <end position="594"/>
    </location>
</feature>
<dbReference type="GO" id="GO:0071555">
    <property type="term" value="P:cell wall organization"/>
    <property type="evidence" value="ECO:0007669"/>
    <property type="project" value="UniProtKB-KW"/>
</dbReference>
<dbReference type="NCBIfam" id="TIGR03423">
    <property type="entry name" value="pbp2_mrdA"/>
    <property type="match status" value="1"/>
</dbReference>
<evidence type="ECO:0000256" key="2">
    <source>
        <dbReference type="ARBA" id="ARBA00004236"/>
    </source>
</evidence>
<evidence type="ECO:0000256" key="12">
    <source>
        <dbReference type="ARBA" id="ARBA00023136"/>
    </source>
</evidence>
<evidence type="ECO:0000256" key="6">
    <source>
        <dbReference type="ARBA" id="ARBA00022670"/>
    </source>
</evidence>
<dbReference type="InterPro" id="IPR050515">
    <property type="entry name" value="Beta-lactam/transpept"/>
</dbReference>
<dbReference type="SUPFAM" id="SSF56601">
    <property type="entry name" value="beta-lactamase/transpeptidase-like"/>
    <property type="match status" value="1"/>
</dbReference>
<keyword evidence="13" id="KW-0961">Cell wall biogenesis/degradation</keyword>
<keyword evidence="9" id="KW-0133">Cell shape</keyword>
<dbReference type="Gene3D" id="3.30.1390.30">
    <property type="entry name" value="Penicillin-binding protein 2a, domain 3"/>
    <property type="match status" value="1"/>
</dbReference>
<dbReference type="Pfam" id="PF00905">
    <property type="entry name" value="Transpeptidase"/>
    <property type="match status" value="1"/>
</dbReference>
<dbReference type="SUPFAM" id="SSF56519">
    <property type="entry name" value="Penicillin binding protein dimerisation domain"/>
    <property type="match status" value="1"/>
</dbReference>
<dbReference type="InterPro" id="IPR012338">
    <property type="entry name" value="Beta-lactam/transpept-like"/>
</dbReference>
<keyword evidence="11 14" id="KW-1133">Transmembrane helix</keyword>
<dbReference type="InterPro" id="IPR017790">
    <property type="entry name" value="Penicillin-binding_protein_2"/>
</dbReference>
<proteinExistence type="predicted"/>
<dbReference type="Gene3D" id="3.90.1310.10">
    <property type="entry name" value="Penicillin-binding protein 2a (Domain 2)"/>
    <property type="match status" value="1"/>
</dbReference>